<sequence>MSTPTSRRPVIGLTCYVEPVSRAVWRDVPSATVPYSYVRKIEEAGGLVVIIPPRTDADPALAAEILERLDGLVIAGGADVDPDRYAHPRHPAVQESREDRDSMELALATAAAEQDLPLLGVCRGMQVMAVAAGGHLEQHLPDRVGHEDHSPHEGAYGTHPVSTVAGTRVNSLLGDSTVVPSYHHQSVLTHPGFVPAAWATDGTLEAMEDPRAGFRLAVQWHPEEGDDPRLFTALVEAAARHTPPGS</sequence>
<dbReference type="RefSeq" id="WP_140741414.1">
    <property type="nucleotide sequence ID" value="NZ_RCZM01000004.1"/>
</dbReference>
<organism evidence="1 2">
    <name type="scientific">Pedococcus bigeumensis</name>
    <dbReference type="NCBI Taxonomy" id="433644"/>
    <lineage>
        <taxon>Bacteria</taxon>
        <taxon>Bacillati</taxon>
        <taxon>Actinomycetota</taxon>
        <taxon>Actinomycetes</taxon>
        <taxon>Micrococcales</taxon>
        <taxon>Intrasporangiaceae</taxon>
        <taxon>Pedococcus</taxon>
    </lineage>
</organism>
<dbReference type="InterPro" id="IPR029062">
    <property type="entry name" value="Class_I_gatase-like"/>
</dbReference>
<evidence type="ECO:0000313" key="2">
    <source>
        <dbReference type="Proteomes" id="UP000317722"/>
    </source>
</evidence>
<dbReference type="AlphaFoldDB" id="A0A502CUE4"/>
<reference evidence="1 2" key="1">
    <citation type="journal article" date="2019" name="Environ. Microbiol.">
        <title>Species interactions and distinct microbial communities in high Arctic permafrost affected cryosols are associated with the CH4 and CO2 gas fluxes.</title>
        <authorList>
            <person name="Altshuler I."/>
            <person name="Hamel J."/>
            <person name="Turney S."/>
            <person name="Magnuson E."/>
            <person name="Levesque R."/>
            <person name="Greer C."/>
            <person name="Whyte L.G."/>
        </authorList>
    </citation>
    <scope>NUCLEOTIDE SEQUENCE [LARGE SCALE GENOMIC DNA]</scope>
    <source>
        <strain evidence="1 2">S9.3A</strain>
    </source>
</reference>
<dbReference type="GO" id="GO:0033969">
    <property type="term" value="F:gamma-glutamyl-gamma-aminobutyrate hydrolase activity"/>
    <property type="evidence" value="ECO:0007669"/>
    <property type="project" value="TreeGrafter"/>
</dbReference>
<dbReference type="Gene3D" id="3.40.50.880">
    <property type="match status" value="1"/>
</dbReference>
<dbReference type="PROSITE" id="PS51273">
    <property type="entry name" value="GATASE_TYPE_1"/>
    <property type="match status" value="1"/>
</dbReference>
<dbReference type="Pfam" id="PF07722">
    <property type="entry name" value="Peptidase_C26"/>
    <property type="match status" value="1"/>
</dbReference>
<dbReference type="CDD" id="cd01745">
    <property type="entry name" value="GATase1_2"/>
    <property type="match status" value="1"/>
</dbReference>
<evidence type="ECO:0000313" key="1">
    <source>
        <dbReference type="EMBL" id="TPG16150.1"/>
    </source>
</evidence>
<protein>
    <submittedName>
        <fullName evidence="1">Gamma-glutamyl-gamma-aminobutyrate hydrolase family protein</fullName>
    </submittedName>
</protein>
<comment type="caution">
    <text evidence="1">The sequence shown here is derived from an EMBL/GenBank/DDBJ whole genome shotgun (WGS) entry which is preliminary data.</text>
</comment>
<dbReference type="PANTHER" id="PTHR43235:SF1">
    <property type="entry name" value="GLUTAMINE AMIDOTRANSFERASE PB2B2.05-RELATED"/>
    <property type="match status" value="1"/>
</dbReference>
<dbReference type="EMBL" id="RCZM01000004">
    <property type="protein sequence ID" value="TPG16150.1"/>
    <property type="molecule type" value="Genomic_DNA"/>
</dbReference>
<accession>A0A502CUE4</accession>
<dbReference type="InterPro" id="IPR044668">
    <property type="entry name" value="PuuD-like"/>
</dbReference>
<keyword evidence="2" id="KW-1185">Reference proteome</keyword>
<dbReference type="GO" id="GO:0005829">
    <property type="term" value="C:cytosol"/>
    <property type="evidence" value="ECO:0007669"/>
    <property type="project" value="TreeGrafter"/>
</dbReference>
<dbReference type="Proteomes" id="UP000317722">
    <property type="component" value="Unassembled WGS sequence"/>
</dbReference>
<dbReference type="PANTHER" id="PTHR43235">
    <property type="entry name" value="GLUTAMINE AMIDOTRANSFERASE PB2B2.05-RELATED"/>
    <property type="match status" value="1"/>
</dbReference>
<dbReference type="InterPro" id="IPR011697">
    <property type="entry name" value="Peptidase_C26"/>
</dbReference>
<name>A0A502CUE4_9MICO</name>
<dbReference type="SUPFAM" id="SSF52317">
    <property type="entry name" value="Class I glutamine amidotransferase-like"/>
    <property type="match status" value="1"/>
</dbReference>
<dbReference type="OrthoDB" id="9813383at2"/>
<keyword evidence="1" id="KW-0378">Hydrolase</keyword>
<dbReference type="GO" id="GO:0006598">
    <property type="term" value="P:polyamine catabolic process"/>
    <property type="evidence" value="ECO:0007669"/>
    <property type="project" value="TreeGrafter"/>
</dbReference>
<proteinExistence type="predicted"/>
<gene>
    <name evidence="1" type="ORF">EAH86_13070</name>
</gene>